<dbReference type="InterPro" id="IPR011991">
    <property type="entry name" value="ArsR-like_HTH"/>
</dbReference>
<evidence type="ECO:0000256" key="1">
    <source>
        <dbReference type="ARBA" id="ARBA00023015"/>
    </source>
</evidence>
<reference evidence="5 6" key="1">
    <citation type="submission" date="2019-03" db="EMBL/GenBank/DDBJ databases">
        <title>Genomic Encyclopedia of Type Strains, Phase IV (KMG-IV): sequencing the most valuable type-strain genomes for metagenomic binning, comparative biology and taxonomic classification.</title>
        <authorList>
            <person name="Goeker M."/>
        </authorList>
    </citation>
    <scope>NUCLEOTIDE SEQUENCE [LARGE SCALE GENOMIC DNA]</scope>
    <source>
        <strain evidence="5 6">DSM 15534</strain>
    </source>
</reference>
<comment type="caution">
    <text evidence="5">The sequence shown here is derived from an EMBL/GenBank/DDBJ whole genome shotgun (WGS) entry which is preliminary data.</text>
</comment>
<evidence type="ECO:0000313" key="6">
    <source>
        <dbReference type="Proteomes" id="UP000294702"/>
    </source>
</evidence>
<dbReference type="Proteomes" id="UP000294702">
    <property type="component" value="Unassembled WGS sequence"/>
</dbReference>
<accession>A0A4R1FY68</accession>
<keyword evidence="3" id="KW-0804">Transcription</keyword>
<dbReference type="GO" id="GO:0043200">
    <property type="term" value="P:response to amino acid"/>
    <property type="evidence" value="ECO:0007669"/>
    <property type="project" value="TreeGrafter"/>
</dbReference>
<dbReference type="Pfam" id="PF13412">
    <property type="entry name" value="HTH_24"/>
    <property type="match status" value="1"/>
</dbReference>
<dbReference type="PROSITE" id="PS50956">
    <property type="entry name" value="HTH_ASNC_2"/>
    <property type="match status" value="1"/>
</dbReference>
<sequence length="161" mass="18482">MIVIIFRIILRMDRVDKKIIAELQQNGRISLTELSEKIGISLSPCQRRVKALEEKKVISHYQAHIDPIKVGLNFSAILFITLKDCNHQSVTAFEQAVVDIAEIIQAQRLFGDPDYMLHIVTKDLESYQQLYDRRLSSLPYVARLSSTLVMKEVLSNRCLPL</sequence>
<dbReference type="Pfam" id="PF01037">
    <property type="entry name" value="AsnC_trans_reg"/>
    <property type="match status" value="1"/>
</dbReference>
<keyword evidence="2" id="KW-0238">DNA-binding</keyword>
<dbReference type="Gene3D" id="1.10.10.10">
    <property type="entry name" value="Winged helix-like DNA-binding domain superfamily/Winged helix DNA-binding domain"/>
    <property type="match status" value="1"/>
</dbReference>
<keyword evidence="6" id="KW-1185">Reference proteome</keyword>
<dbReference type="InterPro" id="IPR011008">
    <property type="entry name" value="Dimeric_a/b-barrel"/>
</dbReference>
<dbReference type="GO" id="GO:0006355">
    <property type="term" value="P:regulation of DNA-templated transcription"/>
    <property type="evidence" value="ECO:0007669"/>
    <property type="project" value="UniProtKB-ARBA"/>
</dbReference>
<dbReference type="AlphaFoldDB" id="A0A4R1FY68"/>
<dbReference type="CDD" id="cd00090">
    <property type="entry name" value="HTH_ARSR"/>
    <property type="match status" value="1"/>
</dbReference>
<dbReference type="InterPro" id="IPR036388">
    <property type="entry name" value="WH-like_DNA-bd_sf"/>
</dbReference>
<evidence type="ECO:0000313" key="5">
    <source>
        <dbReference type="EMBL" id="TCJ98709.1"/>
    </source>
</evidence>
<evidence type="ECO:0000256" key="3">
    <source>
        <dbReference type="ARBA" id="ARBA00023163"/>
    </source>
</evidence>
<keyword evidence="1" id="KW-0805">Transcription regulation</keyword>
<dbReference type="PRINTS" id="PR00033">
    <property type="entry name" value="HTHASNC"/>
</dbReference>
<dbReference type="InterPro" id="IPR000485">
    <property type="entry name" value="AsnC-type_HTH_dom"/>
</dbReference>
<dbReference type="InterPro" id="IPR036390">
    <property type="entry name" value="WH_DNA-bd_sf"/>
</dbReference>
<gene>
    <name evidence="5" type="ORF">EV694_1129</name>
</gene>
<organism evidence="5 6">
    <name type="scientific">Volucribacter psittacicida</name>
    <dbReference type="NCBI Taxonomy" id="203482"/>
    <lineage>
        <taxon>Bacteria</taxon>
        <taxon>Pseudomonadati</taxon>
        <taxon>Pseudomonadota</taxon>
        <taxon>Gammaproteobacteria</taxon>
        <taxon>Pasteurellales</taxon>
        <taxon>Pasteurellaceae</taxon>
        <taxon>Volucribacter</taxon>
    </lineage>
</organism>
<evidence type="ECO:0000256" key="2">
    <source>
        <dbReference type="ARBA" id="ARBA00023125"/>
    </source>
</evidence>
<feature type="domain" description="HTH asnC-type" evidence="4">
    <location>
        <begin position="12"/>
        <end position="73"/>
    </location>
</feature>
<dbReference type="InterPro" id="IPR019888">
    <property type="entry name" value="Tscrpt_reg_AsnC-like"/>
</dbReference>
<dbReference type="GO" id="GO:0005829">
    <property type="term" value="C:cytosol"/>
    <property type="evidence" value="ECO:0007669"/>
    <property type="project" value="TreeGrafter"/>
</dbReference>
<evidence type="ECO:0000259" key="4">
    <source>
        <dbReference type="PROSITE" id="PS50956"/>
    </source>
</evidence>
<dbReference type="EMBL" id="SMFT01000002">
    <property type="protein sequence ID" value="TCJ98709.1"/>
    <property type="molecule type" value="Genomic_DNA"/>
</dbReference>
<dbReference type="PANTHER" id="PTHR30154">
    <property type="entry name" value="LEUCINE-RESPONSIVE REGULATORY PROTEIN"/>
    <property type="match status" value="1"/>
</dbReference>
<dbReference type="InterPro" id="IPR019887">
    <property type="entry name" value="Tscrpt_reg_AsnC/Lrp_C"/>
</dbReference>
<dbReference type="PANTHER" id="PTHR30154:SF34">
    <property type="entry name" value="TRANSCRIPTIONAL REGULATOR AZLB"/>
    <property type="match status" value="1"/>
</dbReference>
<name>A0A4R1FY68_9PAST</name>
<dbReference type="SMART" id="SM00344">
    <property type="entry name" value="HTH_ASNC"/>
    <property type="match status" value="1"/>
</dbReference>
<proteinExistence type="predicted"/>
<dbReference type="GO" id="GO:0043565">
    <property type="term" value="F:sequence-specific DNA binding"/>
    <property type="evidence" value="ECO:0007669"/>
    <property type="project" value="InterPro"/>
</dbReference>
<dbReference type="SUPFAM" id="SSF54909">
    <property type="entry name" value="Dimeric alpha+beta barrel"/>
    <property type="match status" value="1"/>
</dbReference>
<protein>
    <submittedName>
        <fullName evidence="5">AsnC family transcriptional regulator</fullName>
    </submittedName>
</protein>
<dbReference type="SUPFAM" id="SSF46785">
    <property type="entry name" value="Winged helix' DNA-binding domain"/>
    <property type="match status" value="1"/>
</dbReference>
<dbReference type="Gene3D" id="3.30.70.920">
    <property type="match status" value="1"/>
</dbReference>